<accession>A0A0D2GXI0</accession>
<dbReference type="RefSeq" id="XP_013287148.1">
    <property type="nucleotide sequence ID" value="XM_013431694.1"/>
</dbReference>
<keyword evidence="3" id="KW-1185">Reference proteome</keyword>
<dbReference type="PANTHER" id="PTHR33112:SF10">
    <property type="entry name" value="TOL"/>
    <property type="match status" value="1"/>
</dbReference>
<dbReference type="EMBL" id="KN846970">
    <property type="protein sequence ID" value="KIW83340.1"/>
    <property type="molecule type" value="Genomic_DNA"/>
</dbReference>
<feature type="domain" description="Heterokaryon incompatibility" evidence="1">
    <location>
        <begin position="182"/>
        <end position="326"/>
    </location>
</feature>
<evidence type="ECO:0000313" key="3">
    <source>
        <dbReference type="Proteomes" id="UP000053029"/>
    </source>
</evidence>
<name>A0A0D2GXI0_9EURO</name>
<reference evidence="2 3" key="1">
    <citation type="submission" date="2015-01" db="EMBL/GenBank/DDBJ databases">
        <title>The Genome Sequence of Fonsecaea pedrosoi CBS 271.37.</title>
        <authorList>
            <consortium name="The Broad Institute Genomics Platform"/>
            <person name="Cuomo C."/>
            <person name="de Hoog S."/>
            <person name="Gorbushina A."/>
            <person name="Stielow B."/>
            <person name="Teixiera M."/>
            <person name="Abouelleil A."/>
            <person name="Chapman S.B."/>
            <person name="Priest M."/>
            <person name="Young S.K."/>
            <person name="Wortman J."/>
            <person name="Nusbaum C."/>
            <person name="Birren B."/>
        </authorList>
    </citation>
    <scope>NUCLEOTIDE SEQUENCE [LARGE SCALE GENOMIC DNA]</scope>
    <source>
        <strain evidence="2 3">CBS 271.37</strain>
    </source>
</reference>
<organism evidence="2 3">
    <name type="scientific">Fonsecaea pedrosoi CBS 271.37</name>
    <dbReference type="NCBI Taxonomy" id="1442368"/>
    <lineage>
        <taxon>Eukaryota</taxon>
        <taxon>Fungi</taxon>
        <taxon>Dikarya</taxon>
        <taxon>Ascomycota</taxon>
        <taxon>Pezizomycotina</taxon>
        <taxon>Eurotiomycetes</taxon>
        <taxon>Chaetothyriomycetidae</taxon>
        <taxon>Chaetothyriales</taxon>
        <taxon>Herpotrichiellaceae</taxon>
        <taxon>Fonsecaea</taxon>
    </lineage>
</organism>
<gene>
    <name evidence="2" type="ORF">Z517_02585</name>
</gene>
<dbReference type="InterPro" id="IPR010730">
    <property type="entry name" value="HET"/>
</dbReference>
<dbReference type="Pfam" id="PF06985">
    <property type="entry name" value="HET"/>
    <property type="match status" value="1"/>
</dbReference>
<proteinExistence type="predicted"/>
<evidence type="ECO:0000259" key="1">
    <source>
        <dbReference type="Pfam" id="PF06985"/>
    </source>
</evidence>
<dbReference type="GeneID" id="25302075"/>
<dbReference type="AlphaFoldDB" id="A0A0D2GXI0"/>
<dbReference type="VEuPathDB" id="FungiDB:Z517_02585"/>
<dbReference type="STRING" id="1442368.A0A0D2GXI0"/>
<dbReference type="PANTHER" id="PTHR33112">
    <property type="entry name" value="DOMAIN PROTEIN, PUTATIVE-RELATED"/>
    <property type="match status" value="1"/>
</dbReference>
<sequence length="636" mass="72544">MTGQRHQILEKRDEWALNQEMIPENMDETELQQCRQWENRAVWESRPPTFEAITKFFQQTTLCEPCKSIPVIKLIHSMAGINSTTAGDLESGCGLCNLLARESEDENDRPIVIPRVGSWIYFQLLNSWIDECHRNHSHVLPHLSQQPRRLRAGTNERMPPAPLRIIDVNAMRLVQHEGGKTYVALSHRWNARERKEVDRFWSGNVITDINFDALPVKFQNAAIVTRRLGMQYLWIDGICIDQANPEELVQECSRMELIFSNAFCVIAAVSDLNNDGNFLPSAETGTPFTLPNGTKEPSLRIMNKSADFAHDVLDAPWNTRGWTFQERALACHSIYFTKQQTYWECENSIVCESQETPVTHVDIYARSDFPGDHDYSTGLVKETYRQYSRRNLTCEGDMPIAILGLEYRLALHYKSISLFGVLQARLHETLLWTRGAEPLKKIDFGNPQQPVPSWSWMSRKGEIDYVDLPQRFSAEKVELDYQQVDEYAKYIHVSQQKHCQLEAKLCKKQGFSLDDANHEDAWIGVRDDNKLVGALSFDGCSSDRRSSRGDVVHAVIIASATGLFPRPSKPEEIDPKAGDEPQYIALLVEEIACKEACVVEEARYYTRIGLGIFQASWLDSDADNNSGNSGKRIRVI</sequence>
<evidence type="ECO:0000313" key="2">
    <source>
        <dbReference type="EMBL" id="KIW83340.1"/>
    </source>
</evidence>
<dbReference type="Proteomes" id="UP000053029">
    <property type="component" value="Unassembled WGS sequence"/>
</dbReference>
<protein>
    <recommendedName>
        <fullName evidence="1">Heterokaryon incompatibility domain-containing protein</fullName>
    </recommendedName>
</protein>
<dbReference type="HOGENOM" id="CLU_430224_0_0_1"/>